<reference evidence="2" key="1">
    <citation type="submission" date="2022-11" db="UniProtKB">
        <authorList>
            <consortium name="WormBaseParasite"/>
        </authorList>
    </citation>
    <scope>IDENTIFICATION</scope>
</reference>
<evidence type="ECO:0000313" key="2">
    <source>
        <dbReference type="WBParaSite" id="nRc.2.0.1.t34194-RA"/>
    </source>
</evidence>
<organism evidence="1 2">
    <name type="scientific">Romanomermis culicivorax</name>
    <name type="common">Nematode worm</name>
    <dbReference type="NCBI Taxonomy" id="13658"/>
    <lineage>
        <taxon>Eukaryota</taxon>
        <taxon>Metazoa</taxon>
        <taxon>Ecdysozoa</taxon>
        <taxon>Nematoda</taxon>
        <taxon>Enoplea</taxon>
        <taxon>Dorylaimia</taxon>
        <taxon>Mermithida</taxon>
        <taxon>Mermithoidea</taxon>
        <taxon>Mermithidae</taxon>
        <taxon>Romanomermis</taxon>
    </lineage>
</organism>
<protein>
    <submittedName>
        <fullName evidence="2">Uncharacterized protein</fullName>
    </submittedName>
</protein>
<dbReference type="WBParaSite" id="nRc.2.0.1.t34194-RA">
    <property type="protein sequence ID" value="nRc.2.0.1.t34194-RA"/>
    <property type="gene ID" value="nRc.2.0.1.g34194"/>
</dbReference>
<keyword evidence="1" id="KW-1185">Reference proteome</keyword>
<evidence type="ECO:0000313" key="1">
    <source>
        <dbReference type="Proteomes" id="UP000887565"/>
    </source>
</evidence>
<accession>A0A915K7N3</accession>
<name>A0A915K7N3_ROMCU</name>
<dbReference type="Proteomes" id="UP000887565">
    <property type="component" value="Unplaced"/>
</dbReference>
<dbReference type="AlphaFoldDB" id="A0A915K7N3"/>
<sequence>MKQNTDKKVKEEKKKISELLTLTNSRAMPESLVSSGTFDTQDLKETGFSIENVRFLGKKDQRVKSLNFLKRLFIS</sequence>
<proteinExistence type="predicted"/>